<feature type="compositionally biased region" description="Polar residues" evidence="11">
    <location>
        <begin position="804"/>
        <end position="819"/>
    </location>
</feature>
<dbReference type="PANTHER" id="PTHR45720:SF6">
    <property type="entry name" value="CHLORIDE CHANNEL PROTEIN 2"/>
    <property type="match status" value="1"/>
</dbReference>
<evidence type="ECO:0000256" key="6">
    <source>
        <dbReference type="ARBA" id="ARBA00023065"/>
    </source>
</evidence>
<dbReference type="Gene3D" id="3.10.580.10">
    <property type="entry name" value="CBS-domain"/>
    <property type="match status" value="2"/>
</dbReference>
<evidence type="ECO:0000313" key="15">
    <source>
        <dbReference type="Proteomes" id="UP000694621"/>
    </source>
</evidence>
<dbReference type="InterPro" id="IPR014743">
    <property type="entry name" value="Cl-channel_core"/>
</dbReference>
<organism evidence="14 15">
    <name type="scientific">Astyanax mexicanus</name>
    <name type="common">Blind cave fish</name>
    <name type="synonym">Astyanax fasciatus mexicanus</name>
    <dbReference type="NCBI Taxonomy" id="7994"/>
    <lineage>
        <taxon>Eukaryota</taxon>
        <taxon>Metazoa</taxon>
        <taxon>Chordata</taxon>
        <taxon>Craniata</taxon>
        <taxon>Vertebrata</taxon>
        <taxon>Euteleostomi</taxon>
        <taxon>Actinopterygii</taxon>
        <taxon>Neopterygii</taxon>
        <taxon>Teleostei</taxon>
        <taxon>Ostariophysi</taxon>
        <taxon>Characiformes</taxon>
        <taxon>Characoidei</taxon>
        <taxon>Acestrorhamphidae</taxon>
        <taxon>Acestrorhamphinae</taxon>
        <taxon>Astyanax</taxon>
    </lineage>
</organism>
<proteinExistence type="predicted"/>
<feature type="transmembrane region" description="Helical" evidence="12">
    <location>
        <begin position="215"/>
        <end position="239"/>
    </location>
</feature>
<feature type="transmembrane region" description="Helical" evidence="12">
    <location>
        <begin position="108"/>
        <end position="131"/>
    </location>
</feature>
<reference evidence="13 16" key="1">
    <citation type="submission" date="2021-07" db="EMBL/GenBank/DDBJ databases">
        <authorList>
            <person name="Imarazene B."/>
            <person name="Zahm M."/>
            <person name="Klopp C."/>
            <person name="Cabau C."/>
            <person name="Beille S."/>
            <person name="Jouanno E."/>
            <person name="Castinel A."/>
            <person name="Lluch J."/>
            <person name="Gil L."/>
            <person name="Kuchtly C."/>
            <person name="Lopez Roques C."/>
            <person name="Donnadieu C."/>
            <person name="Parrinello H."/>
            <person name="Journot L."/>
            <person name="Du K."/>
            <person name="Schartl M."/>
            <person name="Retaux S."/>
            <person name="Guiguen Y."/>
        </authorList>
    </citation>
    <scope>NUCLEOTIDE SEQUENCE [LARGE SCALE GENOMIC DNA]</scope>
    <source>
        <strain evidence="13">Pach_M1</strain>
        <tissue evidence="13">Testis</tissue>
    </source>
</reference>
<feature type="transmembrane region" description="Helical" evidence="12">
    <location>
        <begin position="67"/>
        <end position="88"/>
    </location>
</feature>
<feature type="transmembrane region" description="Helical" evidence="12">
    <location>
        <begin position="295"/>
        <end position="320"/>
    </location>
</feature>
<dbReference type="OrthoDB" id="4564at2759"/>
<dbReference type="SUPFAM" id="SSF54631">
    <property type="entry name" value="CBS-domain pair"/>
    <property type="match status" value="1"/>
</dbReference>
<evidence type="ECO:0000256" key="12">
    <source>
        <dbReference type="SAM" id="Phobius"/>
    </source>
</evidence>
<feature type="transmembrane region" description="Helical" evidence="12">
    <location>
        <begin position="477"/>
        <end position="497"/>
    </location>
</feature>
<feature type="region of interest" description="Disordered" evidence="11">
    <location>
        <begin position="766"/>
        <end position="819"/>
    </location>
</feature>
<dbReference type="AlphaFoldDB" id="A0A8B9JMW8"/>
<feature type="transmembrane region" description="Helical" evidence="12">
    <location>
        <begin position="340"/>
        <end position="359"/>
    </location>
</feature>
<evidence type="ECO:0000313" key="13">
    <source>
        <dbReference type="EMBL" id="KAG9265320.1"/>
    </source>
</evidence>
<dbReference type="GO" id="GO:0005886">
    <property type="term" value="C:plasma membrane"/>
    <property type="evidence" value="ECO:0007669"/>
    <property type="project" value="TreeGrafter"/>
</dbReference>
<dbReference type="FunFam" id="1.10.3080.10:FF:000033">
    <property type="entry name" value="Chloride channel, voltage-sensitive 1"/>
    <property type="match status" value="1"/>
</dbReference>
<keyword evidence="6" id="KW-0406">Ion transport</keyword>
<keyword evidence="4" id="KW-0677">Repeat</keyword>
<keyword evidence="2" id="KW-0813">Transport</keyword>
<gene>
    <name evidence="13" type="primary">CLCN2</name>
    <name evidence="13" type="ORF">AMEX_G21703</name>
</gene>
<dbReference type="PRINTS" id="PR00762">
    <property type="entry name" value="CLCHANNEL"/>
</dbReference>
<evidence type="ECO:0000256" key="10">
    <source>
        <dbReference type="ARBA" id="ARBA00023214"/>
    </source>
</evidence>
<dbReference type="InterPro" id="IPR046342">
    <property type="entry name" value="CBS_dom_sf"/>
</dbReference>
<feature type="transmembrane region" description="Helical" evidence="12">
    <location>
        <begin position="504"/>
        <end position="521"/>
    </location>
</feature>
<feature type="transmembrane region" description="Helical" evidence="12">
    <location>
        <begin position="407"/>
        <end position="427"/>
    </location>
</feature>
<feature type="transmembrane region" description="Helical" evidence="12">
    <location>
        <begin position="434"/>
        <end position="457"/>
    </location>
</feature>
<dbReference type="EMBL" id="JAICCE010000018">
    <property type="protein sequence ID" value="KAG9265320.1"/>
    <property type="molecule type" value="Genomic_DNA"/>
</dbReference>
<dbReference type="Pfam" id="PF00654">
    <property type="entry name" value="Voltage_CLC"/>
    <property type="match status" value="1"/>
</dbReference>
<evidence type="ECO:0000256" key="11">
    <source>
        <dbReference type="SAM" id="MobiDB-lite"/>
    </source>
</evidence>
<dbReference type="SUPFAM" id="SSF81340">
    <property type="entry name" value="Clc chloride channel"/>
    <property type="match status" value="1"/>
</dbReference>
<evidence type="ECO:0000256" key="2">
    <source>
        <dbReference type="ARBA" id="ARBA00022448"/>
    </source>
</evidence>
<keyword evidence="3 12" id="KW-0812">Transmembrane</keyword>
<keyword evidence="9" id="KW-0407">Ion channel</keyword>
<keyword evidence="5 12" id="KW-1133">Transmembrane helix</keyword>
<comment type="subcellular location">
    <subcellularLocation>
        <location evidence="1">Membrane</location>
        <topology evidence="1">Multi-pass membrane protein</topology>
    </subcellularLocation>
</comment>
<evidence type="ECO:0000256" key="4">
    <source>
        <dbReference type="ARBA" id="ARBA00022737"/>
    </source>
</evidence>
<name>A0A8B9JMW8_ASTMX</name>
<evidence type="ECO:0000256" key="3">
    <source>
        <dbReference type="ARBA" id="ARBA00022692"/>
    </source>
</evidence>
<sequence length="819" mass="91147">MTGTASETSPLQGTQPLMYSDEREEDSGIRQRLTEQRQASNKNRLARSKLCSPPWRKFFLWHLCDDWIILILLGIIPAAFSWAMDYGIDFGLDSTRWLYEKAHSNVMLQYLAWISIPILLISFAALFTYFVGPQAAGSGIPEIKTIVKGVNVKDHLSLNTLLAKLVGLTCALGTGMPLGKESPFVHIGGICATQLYRFACFVGKTKKRESVNIELVISGSAVGLAACFGSPVGGLLYGIEVASSFFMVRNYWKGLFAATISAFMFRLLPMCVGRFETVTPLFKTWYRQDYPYEPLEILSFCVLGILSGLFGAFFVFMNGVMVRFIRSPRPISKFLVKTRVLYPVIVTLVIATLTFPPGFGQFMAGELTQRETLEALFDNYTWSTHLKEEHFEHSDHSVAWKHAKVNVFGTLAISFITKFFMSAVAISMPVPCGAFVPAFVIGAGLGRLVGEVAAVVLPPGIHNNGTLYTPVPGSYAVAGAAALSGAATHTISTAMIVYELTGQINFIFPILFAVIVANLVAQCLQPSLYDSLIRIRKLPYPTETTWDSHDAPSEQVEDFMVRDVKYISLNSTYKDLQNVLNREKYTTFPLVKSAETMILLGSIERAQLQALLSQQLSRSRRLKYLQGGVHQSEDKRFEVSKDLSTTHSFSKPLQRPAEGGFQDSDITLRNLLCSHAIVEGLDDYPDVEDTMTKREILEWEEQQLEEKVNLNSCMVDPASIQLVERTSLQKVHSIFSLMGLELAYVTDAGKLIGVVSRRELQKAFEDSVKKQGVNTHPPMESFLESRTRRRATNTPEASELQKLLGSQSSLNQSPEPEEK</sequence>
<dbReference type="Gene3D" id="1.10.3080.10">
    <property type="entry name" value="Clc chloride channel"/>
    <property type="match status" value="1"/>
</dbReference>
<evidence type="ECO:0000313" key="16">
    <source>
        <dbReference type="Proteomes" id="UP000752171"/>
    </source>
</evidence>
<dbReference type="OMA" id="WHIGEEW"/>
<dbReference type="GO" id="GO:0005247">
    <property type="term" value="F:voltage-gated chloride channel activity"/>
    <property type="evidence" value="ECO:0007669"/>
    <property type="project" value="TreeGrafter"/>
</dbReference>
<dbReference type="Ensembl" id="ENSAMXT00005026788.1">
    <property type="protein sequence ID" value="ENSAMXP00005024269.1"/>
    <property type="gene ID" value="ENSAMXG00005012391.1"/>
</dbReference>
<evidence type="ECO:0000256" key="1">
    <source>
        <dbReference type="ARBA" id="ARBA00004141"/>
    </source>
</evidence>
<protein>
    <submittedName>
        <fullName evidence="13">Chloride channel protein 2-like</fullName>
    </submittedName>
    <submittedName>
        <fullName evidence="14">Chloride voltage-gated channel 2</fullName>
    </submittedName>
</protein>
<evidence type="ECO:0000313" key="14">
    <source>
        <dbReference type="Ensembl" id="ENSAMXP00005024269.1"/>
    </source>
</evidence>
<dbReference type="CDD" id="cd03683">
    <property type="entry name" value="ClC_1_like"/>
    <property type="match status" value="1"/>
</dbReference>
<keyword evidence="7" id="KW-0129">CBS domain</keyword>
<evidence type="ECO:0000256" key="8">
    <source>
        <dbReference type="ARBA" id="ARBA00023136"/>
    </source>
</evidence>
<dbReference type="PANTHER" id="PTHR45720">
    <property type="entry name" value="CHLORIDE CHANNEL PROTEIN 2"/>
    <property type="match status" value="1"/>
</dbReference>
<dbReference type="InterPro" id="IPR050970">
    <property type="entry name" value="Cl_channel_volt-gated"/>
</dbReference>
<reference evidence="14" key="2">
    <citation type="submission" date="2025-05" db="UniProtKB">
        <authorList>
            <consortium name="Ensembl"/>
        </authorList>
    </citation>
    <scope>IDENTIFICATION</scope>
</reference>
<dbReference type="InterPro" id="IPR001807">
    <property type="entry name" value="ClC"/>
</dbReference>
<keyword evidence="9" id="KW-0869">Chloride channel</keyword>
<dbReference type="Proteomes" id="UP000752171">
    <property type="component" value="Unassembled WGS sequence"/>
</dbReference>
<feature type="region of interest" description="Disordered" evidence="11">
    <location>
        <begin position="1"/>
        <end position="25"/>
    </location>
</feature>
<keyword evidence="10" id="KW-0868">Chloride</keyword>
<evidence type="ECO:0000256" key="7">
    <source>
        <dbReference type="ARBA" id="ARBA00023122"/>
    </source>
</evidence>
<feature type="compositionally biased region" description="Polar residues" evidence="11">
    <location>
        <begin position="1"/>
        <end position="17"/>
    </location>
</feature>
<evidence type="ECO:0000256" key="5">
    <source>
        <dbReference type="ARBA" id="ARBA00022989"/>
    </source>
</evidence>
<dbReference type="GO" id="GO:0034707">
    <property type="term" value="C:chloride channel complex"/>
    <property type="evidence" value="ECO:0007669"/>
    <property type="project" value="UniProtKB-KW"/>
</dbReference>
<keyword evidence="8 12" id="KW-0472">Membrane</keyword>
<accession>A0A8B9JMW8</accession>
<evidence type="ECO:0000256" key="9">
    <source>
        <dbReference type="ARBA" id="ARBA00023173"/>
    </source>
</evidence>
<dbReference type="Proteomes" id="UP000694621">
    <property type="component" value="Unplaced"/>
</dbReference>